<keyword evidence="9" id="KW-1185">Reference proteome</keyword>
<feature type="transmembrane region" description="Helical" evidence="6">
    <location>
        <begin position="95"/>
        <end position="117"/>
    </location>
</feature>
<protein>
    <recommendedName>
        <fullName evidence="7">Mechanosensitive ion channel MscS domain-containing protein</fullName>
    </recommendedName>
</protein>
<evidence type="ECO:0000256" key="3">
    <source>
        <dbReference type="ARBA" id="ARBA00022692"/>
    </source>
</evidence>
<sequence>MAATLALVSDPTAVPRDLVTWLSATLGFWWQPVAIVVVLLVAPVVWWLVRIVIDRVVRNIVSGVKRKASVADTEALHRSPLYHVRIVQRTKAMGGVLRTVAAWVIVLVTIISILSIVGVEGSALITAAGLFAAALGIGAQNVVKDVLTGLLMVLEDQLGIGDIVDLGLATGVVEQVGIRVTQVRDVNGTLWYVRNGEVNRVGNMSQGWARVIVDLGVPYASDVDAAQERILRTARELAAEPKWATRVLDEPELWGIESVSADVIVVRVTMKVRTASRDDVARELRSRLARDLKAAGIPLPSLEQVVLEGIDGAASVAGSRPPRTAELPRQD</sequence>
<evidence type="ECO:0000256" key="4">
    <source>
        <dbReference type="ARBA" id="ARBA00022989"/>
    </source>
</evidence>
<keyword evidence="3 6" id="KW-0812">Transmembrane</keyword>
<dbReference type="InterPro" id="IPR011066">
    <property type="entry name" value="MscS_channel_C_sf"/>
</dbReference>
<keyword evidence="2" id="KW-1003">Cell membrane</keyword>
<dbReference type="PANTHER" id="PTHR30460">
    <property type="entry name" value="MODERATE CONDUCTANCE MECHANOSENSITIVE CHANNEL YBIO"/>
    <property type="match status" value="1"/>
</dbReference>
<evidence type="ECO:0000259" key="7">
    <source>
        <dbReference type="Pfam" id="PF00924"/>
    </source>
</evidence>
<dbReference type="Gene3D" id="3.30.70.100">
    <property type="match status" value="1"/>
</dbReference>
<evidence type="ECO:0000256" key="2">
    <source>
        <dbReference type="ARBA" id="ARBA00022475"/>
    </source>
</evidence>
<evidence type="ECO:0000256" key="1">
    <source>
        <dbReference type="ARBA" id="ARBA00004651"/>
    </source>
</evidence>
<dbReference type="Proteomes" id="UP001501599">
    <property type="component" value="Unassembled WGS sequence"/>
</dbReference>
<reference evidence="8 9" key="1">
    <citation type="journal article" date="2019" name="Int. J. Syst. Evol. Microbiol.">
        <title>The Global Catalogue of Microorganisms (GCM) 10K type strain sequencing project: providing services to taxonomists for standard genome sequencing and annotation.</title>
        <authorList>
            <consortium name="The Broad Institute Genomics Platform"/>
            <consortium name="The Broad Institute Genome Sequencing Center for Infectious Disease"/>
            <person name="Wu L."/>
            <person name="Ma J."/>
        </authorList>
    </citation>
    <scope>NUCLEOTIDE SEQUENCE [LARGE SCALE GENOMIC DNA]</scope>
    <source>
        <strain evidence="8 9">JCM 16026</strain>
    </source>
</reference>
<dbReference type="InterPro" id="IPR006685">
    <property type="entry name" value="MscS_channel_2nd"/>
</dbReference>
<accession>A0ABN3ANC8</accession>
<dbReference type="InterPro" id="IPR023408">
    <property type="entry name" value="MscS_beta-dom_sf"/>
</dbReference>
<dbReference type="Pfam" id="PF00924">
    <property type="entry name" value="MS_channel_2nd"/>
    <property type="match status" value="1"/>
</dbReference>
<evidence type="ECO:0000256" key="6">
    <source>
        <dbReference type="SAM" id="Phobius"/>
    </source>
</evidence>
<dbReference type="SUPFAM" id="SSF82689">
    <property type="entry name" value="Mechanosensitive channel protein MscS (YggB), C-terminal domain"/>
    <property type="match status" value="1"/>
</dbReference>
<name>A0ABN3ANC8_9MICO</name>
<proteinExistence type="predicted"/>
<keyword evidence="4 6" id="KW-1133">Transmembrane helix</keyword>
<evidence type="ECO:0000313" key="8">
    <source>
        <dbReference type="EMBL" id="GAA2172753.1"/>
    </source>
</evidence>
<gene>
    <name evidence="8" type="ORF">GCM10009846_11940</name>
</gene>
<dbReference type="Gene3D" id="1.10.287.1260">
    <property type="match status" value="1"/>
</dbReference>
<feature type="transmembrane region" description="Helical" evidence="6">
    <location>
        <begin position="28"/>
        <end position="49"/>
    </location>
</feature>
<evidence type="ECO:0000313" key="9">
    <source>
        <dbReference type="Proteomes" id="UP001501599"/>
    </source>
</evidence>
<dbReference type="PANTHER" id="PTHR30460:SF0">
    <property type="entry name" value="MODERATE CONDUCTANCE MECHANOSENSITIVE CHANNEL YBIO"/>
    <property type="match status" value="1"/>
</dbReference>
<dbReference type="SUPFAM" id="SSF50182">
    <property type="entry name" value="Sm-like ribonucleoproteins"/>
    <property type="match status" value="1"/>
</dbReference>
<dbReference type="InterPro" id="IPR010920">
    <property type="entry name" value="LSM_dom_sf"/>
</dbReference>
<feature type="transmembrane region" description="Helical" evidence="6">
    <location>
        <begin position="123"/>
        <end position="143"/>
    </location>
</feature>
<evidence type="ECO:0000256" key="5">
    <source>
        <dbReference type="ARBA" id="ARBA00023136"/>
    </source>
</evidence>
<comment type="caution">
    <text evidence="8">The sequence shown here is derived from an EMBL/GenBank/DDBJ whole genome shotgun (WGS) entry which is preliminary data.</text>
</comment>
<dbReference type="InterPro" id="IPR045276">
    <property type="entry name" value="YbiO_bact"/>
</dbReference>
<organism evidence="8 9">
    <name type="scientific">Agrococcus versicolor</name>
    <dbReference type="NCBI Taxonomy" id="501482"/>
    <lineage>
        <taxon>Bacteria</taxon>
        <taxon>Bacillati</taxon>
        <taxon>Actinomycetota</taxon>
        <taxon>Actinomycetes</taxon>
        <taxon>Micrococcales</taxon>
        <taxon>Microbacteriaceae</taxon>
        <taxon>Agrococcus</taxon>
    </lineage>
</organism>
<dbReference type="Gene3D" id="2.30.30.60">
    <property type="match status" value="1"/>
</dbReference>
<comment type="subcellular location">
    <subcellularLocation>
        <location evidence="1">Cell membrane</location>
        <topology evidence="1">Multi-pass membrane protein</topology>
    </subcellularLocation>
</comment>
<feature type="domain" description="Mechanosensitive ion channel MscS" evidence="7">
    <location>
        <begin position="141"/>
        <end position="205"/>
    </location>
</feature>
<keyword evidence="5 6" id="KW-0472">Membrane</keyword>
<dbReference type="EMBL" id="BAAAQT010000005">
    <property type="protein sequence ID" value="GAA2172753.1"/>
    <property type="molecule type" value="Genomic_DNA"/>
</dbReference>